<dbReference type="FunFam" id="3.40.50.1980:FF:000001">
    <property type="entry name" value="Histidinol dehydrogenase"/>
    <property type="match status" value="1"/>
</dbReference>
<dbReference type="CDD" id="cd06572">
    <property type="entry name" value="Histidinol_dh"/>
    <property type="match status" value="1"/>
</dbReference>
<dbReference type="GO" id="GO:0000105">
    <property type="term" value="P:L-histidine biosynthetic process"/>
    <property type="evidence" value="ECO:0007669"/>
    <property type="project" value="InterPro"/>
</dbReference>
<evidence type="ECO:0000256" key="1">
    <source>
        <dbReference type="ARBA" id="ARBA00001947"/>
    </source>
</evidence>
<gene>
    <name evidence="6" type="ORF">METZ01_LOCUS108189</name>
</gene>
<evidence type="ECO:0000256" key="3">
    <source>
        <dbReference type="ARBA" id="ARBA00022723"/>
    </source>
</evidence>
<evidence type="ECO:0008006" key="7">
    <source>
        <dbReference type="Google" id="ProtNLM"/>
    </source>
</evidence>
<dbReference type="Gene3D" id="1.20.5.1300">
    <property type="match status" value="1"/>
</dbReference>
<dbReference type="GO" id="GO:0051287">
    <property type="term" value="F:NAD binding"/>
    <property type="evidence" value="ECO:0007669"/>
    <property type="project" value="InterPro"/>
</dbReference>
<comment type="similarity">
    <text evidence="2">Belongs to the histidinol dehydrogenase family.</text>
</comment>
<protein>
    <recommendedName>
        <fullName evidence="7">Histidinol dehydrogenase</fullName>
    </recommendedName>
</protein>
<dbReference type="PIRSF" id="PIRSF000099">
    <property type="entry name" value="Histidinol_dh"/>
    <property type="match status" value="1"/>
</dbReference>
<reference evidence="6" key="1">
    <citation type="submission" date="2018-05" db="EMBL/GenBank/DDBJ databases">
        <authorList>
            <person name="Lanie J.A."/>
            <person name="Ng W.-L."/>
            <person name="Kazmierczak K.M."/>
            <person name="Andrzejewski T.M."/>
            <person name="Davidsen T.M."/>
            <person name="Wayne K.J."/>
            <person name="Tettelin H."/>
            <person name="Glass J.I."/>
            <person name="Rusch D."/>
            <person name="Podicherti R."/>
            <person name="Tsui H.-C.T."/>
            <person name="Winkler M.E."/>
        </authorList>
    </citation>
    <scope>NUCLEOTIDE SEQUENCE</scope>
</reference>
<keyword evidence="5" id="KW-0560">Oxidoreductase</keyword>
<dbReference type="Pfam" id="PF00815">
    <property type="entry name" value="Histidinol_dh"/>
    <property type="match status" value="1"/>
</dbReference>
<dbReference type="PRINTS" id="PR00083">
    <property type="entry name" value="HOLDHDRGNASE"/>
</dbReference>
<dbReference type="InterPro" id="IPR022695">
    <property type="entry name" value="Histidinol_DH_monofunct"/>
</dbReference>
<evidence type="ECO:0000256" key="4">
    <source>
        <dbReference type="ARBA" id="ARBA00022833"/>
    </source>
</evidence>
<dbReference type="PANTHER" id="PTHR21256">
    <property type="entry name" value="HISTIDINOL DEHYDROGENASE HDH"/>
    <property type="match status" value="1"/>
</dbReference>
<dbReference type="NCBIfam" id="TIGR00069">
    <property type="entry name" value="hisD"/>
    <property type="match status" value="1"/>
</dbReference>
<dbReference type="GO" id="GO:0046872">
    <property type="term" value="F:metal ion binding"/>
    <property type="evidence" value="ECO:0007669"/>
    <property type="project" value="UniProtKB-KW"/>
</dbReference>
<dbReference type="EMBL" id="UINC01012707">
    <property type="protein sequence ID" value="SVA55335.1"/>
    <property type="molecule type" value="Genomic_DNA"/>
</dbReference>
<dbReference type="GO" id="GO:0005737">
    <property type="term" value="C:cytoplasm"/>
    <property type="evidence" value="ECO:0007669"/>
    <property type="project" value="TreeGrafter"/>
</dbReference>
<sequence>MIKVINCKNKNYKNKLKIFLEKRRSGKIVDTSIVSKIIKDIKKNKLKALIKYEKKFSKNRKIKPTQREINQSIKTLDPKVKKAIDFAYSRIFKFHSLQKSKNIKYVDRYKNKIEYKHVPIQKIGVYVPANLPSTLLMNVIPAKIAGVKRIVVANPILNGNLNAAVMYASKKCGVKEIITCGGAQAIGSLAYIQQVNKITGPGNDYVTKAKQLVFGDVGIEGMIAGPSEICIVADNKTELNEITTSLLGQSEHGENSQSILVTKYKDLIKKVKKDLNINLKKLSRKKIVSKSLKNHGLIVLCQNDNQIIDVVNEIAPEHLELNISNYKKYISKIYNAGSICIGKYSPMAVTDYNVGSNHTLPTLGSAKFSSGLNLSEFYKKISYITLSKKGVEKIGESAIHLANYESLTAHMLSIRSRMRRK</sequence>
<dbReference type="PANTHER" id="PTHR21256:SF2">
    <property type="entry name" value="HISTIDINE BIOSYNTHESIS TRIFUNCTIONAL PROTEIN"/>
    <property type="match status" value="1"/>
</dbReference>
<dbReference type="Gene3D" id="3.40.50.1980">
    <property type="entry name" value="Nitrogenase molybdenum iron protein domain"/>
    <property type="match status" value="2"/>
</dbReference>
<evidence type="ECO:0000256" key="5">
    <source>
        <dbReference type="ARBA" id="ARBA00023002"/>
    </source>
</evidence>
<dbReference type="InterPro" id="IPR012131">
    <property type="entry name" value="Hstdl_DH"/>
</dbReference>
<evidence type="ECO:0000256" key="2">
    <source>
        <dbReference type="ARBA" id="ARBA00010178"/>
    </source>
</evidence>
<name>A0A381WS66_9ZZZZ</name>
<dbReference type="SUPFAM" id="SSF53720">
    <property type="entry name" value="ALDH-like"/>
    <property type="match status" value="1"/>
</dbReference>
<accession>A0A381WS66</accession>
<evidence type="ECO:0000313" key="6">
    <source>
        <dbReference type="EMBL" id="SVA55335.1"/>
    </source>
</evidence>
<comment type="cofactor">
    <cofactor evidence="1">
        <name>Zn(2+)</name>
        <dbReference type="ChEBI" id="CHEBI:29105"/>
    </cofactor>
</comment>
<dbReference type="InterPro" id="IPR016161">
    <property type="entry name" value="Ald_DH/histidinol_DH"/>
</dbReference>
<keyword evidence="3" id="KW-0479">Metal-binding</keyword>
<keyword evidence="4" id="KW-0862">Zinc</keyword>
<dbReference type="AlphaFoldDB" id="A0A381WS66"/>
<proteinExistence type="inferred from homology"/>
<organism evidence="6">
    <name type="scientific">marine metagenome</name>
    <dbReference type="NCBI Taxonomy" id="408172"/>
    <lineage>
        <taxon>unclassified sequences</taxon>
        <taxon>metagenomes</taxon>
        <taxon>ecological metagenomes</taxon>
    </lineage>
</organism>
<dbReference type="GO" id="GO:0004399">
    <property type="term" value="F:histidinol dehydrogenase activity"/>
    <property type="evidence" value="ECO:0007669"/>
    <property type="project" value="InterPro"/>
</dbReference>